<feature type="coiled-coil region" evidence="1">
    <location>
        <begin position="19"/>
        <end position="46"/>
    </location>
</feature>
<protein>
    <submittedName>
        <fullName evidence="2">Uncharacterized protein</fullName>
    </submittedName>
</protein>
<name>A0A0F9H4J2_9ZZZZ</name>
<gene>
    <name evidence="2" type="ORF">LCGC14_1829920</name>
</gene>
<evidence type="ECO:0000256" key="1">
    <source>
        <dbReference type="SAM" id="Coils"/>
    </source>
</evidence>
<accession>A0A0F9H4J2</accession>
<dbReference type="EMBL" id="LAZR01018057">
    <property type="protein sequence ID" value="KKL97886.1"/>
    <property type="molecule type" value="Genomic_DNA"/>
</dbReference>
<organism evidence="2">
    <name type="scientific">marine sediment metagenome</name>
    <dbReference type="NCBI Taxonomy" id="412755"/>
    <lineage>
        <taxon>unclassified sequences</taxon>
        <taxon>metagenomes</taxon>
        <taxon>ecological metagenomes</taxon>
    </lineage>
</organism>
<dbReference type="AlphaFoldDB" id="A0A0F9H4J2"/>
<sequence>MRCKECERSVPIWAKADENMCAEHSYERLNEEDKRLKEELELHRDYESFLQGRDPNLPMPSYTSWFIAKEKSMQSGSIRNE</sequence>
<evidence type="ECO:0000313" key="2">
    <source>
        <dbReference type="EMBL" id="KKL97886.1"/>
    </source>
</evidence>
<keyword evidence="1" id="KW-0175">Coiled coil</keyword>
<reference evidence="2" key="1">
    <citation type="journal article" date="2015" name="Nature">
        <title>Complex archaea that bridge the gap between prokaryotes and eukaryotes.</title>
        <authorList>
            <person name="Spang A."/>
            <person name="Saw J.H."/>
            <person name="Jorgensen S.L."/>
            <person name="Zaremba-Niedzwiedzka K."/>
            <person name="Martijn J."/>
            <person name="Lind A.E."/>
            <person name="van Eijk R."/>
            <person name="Schleper C."/>
            <person name="Guy L."/>
            <person name="Ettema T.J."/>
        </authorList>
    </citation>
    <scope>NUCLEOTIDE SEQUENCE</scope>
</reference>
<proteinExistence type="predicted"/>
<comment type="caution">
    <text evidence="2">The sequence shown here is derived from an EMBL/GenBank/DDBJ whole genome shotgun (WGS) entry which is preliminary data.</text>
</comment>